<proteinExistence type="predicted"/>
<gene>
    <name evidence="2" type="ORF">C5O18_08670</name>
</gene>
<sequence length="201" mass="21067">MTAISTPRLLLAAGLLASGLGHAAADTQRLCVYDLLGNAGDIANMARDYATAAQGFGARINVKAYTDERVATEDLRAGQCDALLATGFRTRLFNPVAGALDSLGATTIVRNNKVDMAASYQVVQKTAQTFASPAAAKLMVRGAYEIGGIIPFGVAYPVVNDRKINTVEALAGKKIAAFDYDKAQAIMIERIGAQPVSADIT</sequence>
<dbReference type="Gene3D" id="3.40.190.170">
    <property type="entry name" value="Bacterial extracellular solute-binding protein, family 7"/>
    <property type="match status" value="1"/>
</dbReference>
<dbReference type="EMBL" id="PTQZ01000251">
    <property type="protein sequence ID" value="PQA33134.1"/>
    <property type="molecule type" value="Genomic_DNA"/>
</dbReference>
<evidence type="ECO:0000256" key="1">
    <source>
        <dbReference type="SAM" id="SignalP"/>
    </source>
</evidence>
<evidence type="ECO:0008006" key="4">
    <source>
        <dbReference type="Google" id="ProtNLM"/>
    </source>
</evidence>
<dbReference type="AlphaFoldDB" id="A0A2P6AQU5"/>
<organism evidence="2 3">
    <name type="scientific">Amnimonas aquatica</name>
    <dbReference type="NCBI Taxonomy" id="2094561"/>
    <lineage>
        <taxon>Bacteria</taxon>
        <taxon>Pseudomonadati</taxon>
        <taxon>Pseudomonadota</taxon>
        <taxon>Gammaproteobacteria</taxon>
        <taxon>Moraxellales</taxon>
        <taxon>Moraxellaceae</taxon>
        <taxon>Amnimonas</taxon>
    </lineage>
</organism>
<evidence type="ECO:0000313" key="3">
    <source>
        <dbReference type="Proteomes" id="UP000243900"/>
    </source>
</evidence>
<dbReference type="Pfam" id="PF19582">
    <property type="entry name" value="AdeT1_2"/>
    <property type="match status" value="1"/>
</dbReference>
<keyword evidence="1" id="KW-0732">Signal</keyword>
<evidence type="ECO:0000313" key="2">
    <source>
        <dbReference type="EMBL" id="PQA33134.1"/>
    </source>
</evidence>
<accession>A0A2P6AQU5</accession>
<dbReference type="Proteomes" id="UP000243900">
    <property type="component" value="Unassembled WGS sequence"/>
</dbReference>
<dbReference type="RefSeq" id="WP_241146802.1">
    <property type="nucleotide sequence ID" value="NZ_PTQZ01000251.1"/>
</dbReference>
<dbReference type="InterPro" id="IPR038404">
    <property type="entry name" value="TRAP_DctP_sf"/>
</dbReference>
<dbReference type="InterPro" id="IPR045758">
    <property type="entry name" value="AdeT1/2"/>
</dbReference>
<comment type="caution">
    <text evidence="2">The sequence shown here is derived from an EMBL/GenBank/DDBJ whole genome shotgun (WGS) entry which is preliminary data.</text>
</comment>
<feature type="chain" id="PRO_5015156071" description="RND transporter" evidence="1">
    <location>
        <begin position="24"/>
        <end position="201"/>
    </location>
</feature>
<protein>
    <recommendedName>
        <fullName evidence="4">RND transporter</fullName>
    </recommendedName>
</protein>
<reference evidence="3" key="1">
    <citation type="submission" date="2018-02" db="EMBL/GenBank/DDBJ databases">
        <title>Genome sequencing of Solimonas sp. HR-BB.</title>
        <authorList>
            <person name="Lee Y."/>
            <person name="Jeon C.O."/>
        </authorList>
    </citation>
    <scope>NUCLEOTIDE SEQUENCE [LARGE SCALE GENOMIC DNA]</scope>
    <source>
        <strain evidence="3">HR-E</strain>
    </source>
</reference>
<feature type="signal peptide" evidence="1">
    <location>
        <begin position="1"/>
        <end position="23"/>
    </location>
</feature>
<keyword evidence="3" id="KW-1185">Reference proteome</keyword>
<name>A0A2P6AQU5_9GAMM</name>
<feature type="non-terminal residue" evidence="2">
    <location>
        <position position="201"/>
    </location>
</feature>